<dbReference type="EMBL" id="CAJHUC010002450">
    <property type="protein sequence ID" value="CAD7703836.1"/>
    <property type="molecule type" value="Genomic_DNA"/>
</dbReference>
<keyword evidence="12" id="KW-1185">Reference proteome</keyword>
<name>A0A8S1JD69_9CHLO</name>
<dbReference type="SUPFAM" id="SSF100950">
    <property type="entry name" value="NagB/RpiA/CoA transferase-like"/>
    <property type="match status" value="1"/>
</dbReference>
<evidence type="ECO:0000256" key="6">
    <source>
        <dbReference type="ARBA" id="ARBA00044147"/>
    </source>
</evidence>
<comment type="subunit">
    <text evidence="8">Component of the translation initiation factor 2B (eIF2B) complex which is a heterodecamer of two sets of five different subunits: alpha, beta, gamma, delta and epsilon. Subunits alpha, beta and delta comprise a regulatory subcomplex and subunits epsilon and gamma comprise a catalytic subcomplex. Within the complex, the hexameric regulatory complex resides at the center, with the two heterodimeric catalytic subcomplexes bound on opposite sides.</text>
</comment>
<evidence type="ECO:0000313" key="11">
    <source>
        <dbReference type="EMBL" id="CAD7703836.1"/>
    </source>
</evidence>
<evidence type="ECO:0000256" key="10">
    <source>
        <dbReference type="SAM" id="MobiDB-lite"/>
    </source>
</evidence>
<gene>
    <name evidence="11" type="ORF">OSTQU699_LOCUS9193</name>
</gene>
<keyword evidence="4" id="KW-0396">Initiation factor</keyword>
<reference evidence="11" key="1">
    <citation type="submission" date="2020-12" db="EMBL/GenBank/DDBJ databases">
        <authorList>
            <person name="Iha C."/>
        </authorList>
    </citation>
    <scope>NUCLEOTIDE SEQUENCE</scope>
</reference>
<proteinExistence type="inferred from homology"/>
<comment type="similarity">
    <text evidence="2 9">Belongs to the eIF-2B alpha/beta/delta subunits family.</text>
</comment>
<evidence type="ECO:0000256" key="4">
    <source>
        <dbReference type="ARBA" id="ARBA00022540"/>
    </source>
</evidence>
<accession>A0A8S1JD69</accession>
<evidence type="ECO:0000256" key="7">
    <source>
        <dbReference type="ARBA" id="ARBA00044356"/>
    </source>
</evidence>
<comment type="subcellular location">
    <subcellularLocation>
        <location evidence="1">Cytoplasm</location>
        <location evidence="1">Cytosol</location>
    </subcellularLocation>
</comment>
<keyword evidence="3" id="KW-0963">Cytoplasm</keyword>
<feature type="region of interest" description="Disordered" evidence="10">
    <location>
        <begin position="45"/>
        <end position="73"/>
    </location>
</feature>
<evidence type="ECO:0000256" key="5">
    <source>
        <dbReference type="ARBA" id="ARBA00022917"/>
    </source>
</evidence>
<dbReference type="PANTHER" id="PTHR10233:SF14">
    <property type="entry name" value="TRANSLATION INITIATION FACTOR EIF-2B SUBUNIT DELTA"/>
    <property type="match status" value="1"/>
</dbReference>
<sequence length="711" mass="76224">MSFPHQPHMLLERTIFVPFESGISGALPNSNLAYLACHNGQTNWGPTSVEESGRGSQSTQINEAQKHGQPNSVGSAGVAQRNFFLLWGARCCHLPSLRFLHSFMALQDGAGLCVLSVTTGFVLLNSVCVSSQMEPSPTVPAAPLDRLRVTTNPGTPAEIGAWRSSTPFAESALRRSLEKADVGDQVRIPAPGDVDYVRPPSAGTTSPSPLPCSPSPAQPFGAAEGQSGPPGLQSQPSLTSMVAQQAAPSPQPQSPSPHAVASSNKEMEKTEQSGADVAVETASQTPPPGQRTPKAKHTRKDSDSTSQKAPKASAATASVASAAVEKSGEKQQKSSKKTGAKPAQKGAGKQAGSGGIIVAQPAMLFGHLQEYKQISKAEVVRRPGTWELHPAILQLGLQFADGTVRGGNARTAAMLEAFVQVVQDFRSIDGTFQPRELTAVLSPNINFLVECRPLNMSMKNAIKHVKLRISKVDPGIPLGEGISCVEEMIRQYAHERITDAVRALSQHAAEKVRDGDVILTFSWSNTVMRVLKEAKTELQRSFRVVVVDSRPELDGQRMLQDLVKEGISCTYAYVNAISCVMKEATKVVLGASAVLSNGRVVGRLGTAAVAMMAHAHNVPVIVTSETCKFHDQVQLDSFTQNELGDPNMISTVETQPHSDGLKGWQDKEKLSLLNLKYDLMPAEYVNLIVTELGMIPTTSVQVILREYKQES</sequence>
<feature type="compositionally biased region" description="Pro residues" evidence="10">
    <location>
        <begin position="208"/>
        <end position="217"/>
    </location>
</feature>
<keyword evidence="5" id="KW-0648">Protein biosynthesis</keyword>
<dbReference type="AlphaFoldDB" id="A0A8S1JD69"/>
<dbReference type="InterPro" id="IPR000649">
    <property type="entry name" value="IF-2B-related"/>
</dbReference>
<feature type="compositionally biased region" description="Low complexity" evidence="10">
    <location>
        <begin position="304"/>
        <end position="325"/>
    </location>
</feature>
<dbReference type="InterPro" id="IPR042529">
    <property type="entry name" value="IF_2B-like_C"/>
</dbReference>
<organism evidence="11 12">
    <name type="scientific">Ostreobium quekettii</name>
    <dbReference type="NCBI Taxonomy" id="121088"/>
    <lineage>
        <taxon>Eukaryota</taxon>
        <taxon>Viridiplantae</taxon>
        <taxon>Chlorophyta</taxon>
        <taxon>core chlorophytes</taxon>
        <taxon>Ulvophyceae</taxon>
        <taxon>TCBD clade</taxon>
        <taxon>Bryopsidales</taxon>
        <taxon>Ostreobineae</taxon>
        <taxon>Ostreobiaceae</taxon>
        <taxon>Ostreobium</taxon>
    </lineage>
</organism>
<evidence type="ECO:0000256" key="2">
    <source>
        <dbReference type="ARBA" id="ARBA00007251"/>
    </source>
</evidence>
<dbReference type="OrthoDB" id="10254737at2759"/>
<dbReference type="Pfam" id="PF01008">
    <property type="entry name" value="IF-2B"/>
    <property type="match status" value="1"/>
</dbReference>
<comment type="caution">
    <text evidence="11">The sequence shown here is derived from an EMBL/GenBank/DDBJ whole genome shotgun (WGS) entry which is preliminary data.</text>
</comment>
<dbReference type="InterPro" id="IPR037171">
    <property type="entry name" value="NagB/RpiA_transferase-like"/>
</dbReference>
<dbReference type="Gene3D" id="3.40.50.10470">
    <property type="entry name" value="Translation initiation factor eif-2b, domain 2"/>
    <property type="match status" value="1"/>
</dbReference>
<evidence type="ECO:0000256" key="8">
    <source>
        <dbReference type="ARBA" id="ARBA00046432"/>
    </source>
</evidence>
<dbReference type="GO" id="GO:0003743">
    <property type="term" value="F:translation initiation factor activity"/>
    <property type="evidence" value="ECO:0007669"/>
    <property type="project" value="UniProtKB-KW"/>
</dbReference>
<feature type="compositionally biased region" description="Polar residues" evidence="10">
    <location>
        <begin position="232"/>
        <end position="242"/>
    </location>
</feature>
<dbReference type="Proteomes" id="UP000708148">
    <property type="component" value="Unassembled WGS sequence"/>
</dbReference>
<protein>
    <recommendedName>
        <fullName evidence="6">Translation initiation factor eIF2B subunit delta</fullName>
    </recommendedName>
    <alternativeName>
        <fullName evidence="7">eIF2B GDP-GTP exchange factor subunit delta</fullName>
    </alternativeName>
</protein>
<evidence type="ECO:0000313" key="12">
    <source>
        <dbReference type="Proteomes" id="UP000708148"/>
    </source>
</evidence>
<evidence type="ECO:0000256" key="9">
    <source>
        <dbReference type="RuleBase" id="RU003814"/>
    </source>
</evidence>
<evidence type="ECO:0000256" key="3">
    <source>
        <dbReference type="ARBA" id="ARBA00022490"/>
    </source>
</evidence>
<dbReference type="GO" id="GO:0005829">
    <property type="term" value="C:cytosol"/>
    <property type="evidence" value="ECO:0007669"/>
    <property type="project" value="UniProtKB-SubCell"/>
</dbReference>
<feature type="region of interest" description="Disordered" evidence="10">
    <location>
        <begin position="183"/>
        <end position="352"/>
    </location>
</feature>
<evidence type="ECO:0000256" key="1">
    <source>
        <dbReference type="ARBA" id="ARBA00004514"/>
    </source>
</evidence>
<dbReference type="PANTHER" id="PTHR10233">
    <property type="entry name" value="TRANSLATION INITIATION FACTOR EIF-2B"/>
    <property type="match status" value="1"/>
</dbReference>